<name>A0AAN8WYK5_HALRR</name>
<feature type="compositionally biased region" description="Basic and acidic residues" evidence="7">
    <location>
        <begin position="353"/>
        <end position="364"/>
    </location>
</feature>
<feature type="compositionally biased region" description="Basic residues" evidence="7">
    <location>
        <begin position="337"/>
        <end position="352"/>
    </location>
</feature>
<feature type="region of interest" description="Disordered" evidence="7">
    <location>
        <begin position="301"/>
        <end position="364"/>
    </location>
</feature>
<feature type="compositionally biased region" description="Basic and acidic residues" evidence="7">
    <location>
        <begin position="321"/>
        <end position="336"/>
    </location>
</feature>
<organism evidence="8 9">
    <name type="scientific">Halocaridina rubra</name>
    <name type="common">Hawaiian red shrimp</name>
    <dbReference type="NCBI Taxonomy" id="373956"/>
    <lineage>
        <taxon>Eukaryota</taxon>
        <taxon>Metazoa</taxon>
        <taxon>Ecdysozoa</taxon>
        <taxon>Arthropoda</taxon>
        <taxon>Crustacea</taxon>
        <taxon>Multicrustacea</taxon>
        <taxon>Malacostraca</taxon>
        <taxon>Eumalacostraca</taxon>
        <taxon>Eucarida</taxon>
        <taxon>Decapoda</taxon>
        <taxon>Pleocyemata</taxon>
        <taxon>Caridea</taxon>
        <taxon>Atyoidea</taxon>
        <taxon>Atyidae</taxon>
        <taxon>Halocaridina</taxon>
    </lineage>
</organism>
<dbReference type="PIRSF" id="PIRSF017302">
    <property type="entry name" value="Gltscr2"/>
    <property type="match status" value="1"/>
</dbReference>
<dbReference type="PANTHER" id="PTHR14211">
    <property type="entry name" value="GLIOMA SUPPRESSOR CANDIDATE REGION GENE 2"/>
    <property type="match status" value="1"/>
</dbReference>
<feature type="compositionally biased region" description="Acidic residues" evidence="7">
    <location>
        <begin position="309"/>
        <end position="320"/>
    </location>
</feature>
<dbReference type="EMBL" id="JAXCGZ010015190">
    <property type="protein sequence ID" value="KAK7070923.1"/>
    <property type="molecule type" value="Genomic_DNA"/>
</dbReference>
<accession>A0AAN8WYK5</accession>
<dbReference type="GO" id="GO:0005730">
    <property type="term" value="C:nucleolus"/>
    <property type="evidence" value="ECO:0007669"/>
    <property type="project" value="UniProtKB-SubCell"/>
</dbReference>
<dbReference type="AlphaFoldDB" id="A0AAN8WYK5"/>
<dbReference type="GO" id="GO:0000027">
    <property type="term" value="P:ribosomal large subunit assembly"/>
    <property type="evidence" value="ECO:0007669"/>
    <property type="project" value="TreeGrafter"/>
</dbReference>
<dbReference type="PANTHER" id="PTHR14211:SF7">
    <property type="entry name" value="RIBOSOME BIOGENESIS PROTEIN NOP53"/>
    <property type="match status" value="1"/>
</dbReference>
<evidence type="ECO:0000313" key="8">
    <source>
        <dbReference type="EMBL" id="KAK7070923.1"/>
    </source>
</evidence>
<protein>
    <recommendedName>
        <fullName evidence="4">Ribosome biogenesis protein NOP53</fullName>
    </recommendedName>
</protein>
<comment type="caution">
    <text evidence="8">The sequence shown here is derived from an EMBL/GenBank/DDBJ whole genome shotgun (WGS) entry which is preliminary data.</text>
</comment>
<evidence type="ECO:0000256" key="7">
    <source>
        <dbReference type="SAM" id="MobiDB-lite"/>
    </source>
</evidence>
<keyword evidence="6" id="KW-0539">Nucleus</keyword>
<evidence type="ECO:0000256" key="6">
    <source>
        <dbReference type="ARBA" id="ARBA00023242"/>
    </source>
</evidence>
<evidence type="ECO:0000256" key="3">
    <source>
        <dbReference type="ARBA" id="ARBA00008838"/>
    </source>
</evidence>
<comment type="subcellular location">
    <subcellularLocation>
        <location evidence="1">Nucleus</location>
        <location evidence="1">Nucleolus</location>
    </subcellularLocation>
    <subcellularLocation>
        <location evidence="2">Nucleus</location>
        <location evidence="2">Nucleoplasm</location>
    </subcellularLocation>
</comment>
<evidence type="ECO:0000256" key="5">
    <source>
        <dbReference type="ARBA" id="ARBA00022517"/>
    </source>
</evidence>
<proteinExistence type="inferred from homology"/>
<dbReference type="GO" id="GO:0005654">
    <property type="term" value="C:nucleoplasm"/>
    <property type="evidence" value="ECO:0007669"/>
    <property type="project" value="UniProtKB-SubCell"/>
</dbReference>
<gene>
    <name evidence="8" type="primary">GLTSCR2</name>
    <name evidence="8" type="ORF">SK128_013652</name>
</gene>
<dbReference type="GO" id="GO:0008097">
    <property type="term" value="F:5S rRNA binding"/>
    <property type="evidence" value="ECO:0007669"/>
    <property type="project" value="TreeGrafter"/>
</dbReference>
<keyword evidence="9" id="KW-1185">Reference proteome</keyword>
<dbReference type="GO" id="GO:0006364">
    <property type="term" value="P:rRNA processing"/>
    <property type="evidence" value="ECO:0007669"/>
    <property type="project" value="TreeGrafter"/>
</dbReference>
<evidence type="ECO:0000313" key="9">
    <source>
        <dbReference type="Proteomes" id="UP001381693"/>
    </source>
</evidence>
<evidence type="ECO:0000256" key="4">
    <source>
        <dbReference type="ARBA" id="ARBA00018339"/>
    </source>
</evidence>
<comment type="similarity">
    <text evidence="3">Belongs to the NOP53 family.</text>
</comment>
<keyword evidence="5" id="KW-0690">Ribosome biogenesis</keyword>
<dbReference type="Proteomes" id="UP001381693">
    <property type="component" value="Unassembled WGS sequence"/>
</dbReference>
<evidence type="ECO:0000256" key="2">
    <source>
        <dbReference type="ARBA" id="ARBA00004642"/>
    </source>
</evidence>
<dbReference type="InterPro" id="IPR011687">
    <property type="entry name" value="Nop53/GLTSCR2"/>
</dbReference>
<sequence>MVKNVKIIENVSASKRKRYNKNKKKAWRKKVQIQDVEELLEEKRREERYGGPLEERKDEEMLFLDVGEDSKGKDAVTQPVTYTIDTRRGHKEGYKTSRRRHPVKTLYSHRLLNGLQGAKTTHKEKTKKDKVNAVLNTKENQKEVLLKKPHLVKRSRKQVKQIIAARKPIVAKVSNKMEVNWTQDAWDDNCNEFVKDCQENGVDESFADGIVKYYSISTKKRPINVPTWRYKQTSALPAVAAPDPGQSYNPAFEDHQNLLQRAVQQQIKLRKEAGKYIGLTTKMYPTIDDAPTEETWMKEMSEGLPTTEAVEESESDEDDTGKEKEPTVTGKKTTERKTKKQRKKEKKQKWQKRRSEQMKEKRVRESNIFRIKTYKKEIKERNSLLKSRHLTRKANLELKMSRPRRLGKLKYQPEDIAVNLGSEVTGSLRTAKPAVSLLDERFKNYQRRNILEPRLKFKPKKTKPKVVMKRDHKEVLEEIEKTALKD</sequence>
<dbReference type="Pfam" id="PF07767">
    <property type="entry name" value="Nop53"/>
    <property type="match status" value="1"/>
</dbReference>
<reference evidence="8 9" key="1">
    <citation type="submission" date="2023-11" db="EMBL/GenBank/DDBJ databases">
        <title>Halocaridina rubra genome assembly.</title>
        <authorList>
            <person name="Smith C."/>
        </authorList>
    </citation>
    <scope>NUCLEOTIDE SEQUENCE [LARGE SCALE GENOMIC DNA]</scope>
    <source>
        <strain evidence="8">EP-1</strain>
        <tissue evidence="8">Whole</tissue>
    </source>
</reference>
<evidence type="ECO:0000256" key="1">
    <source>
        <dbReference type="ARBA" id="ARBA00004604"/>
    </source>
</evidence>